<sequence>MEQPAADPNDTIPIWRLPPSWTASGPPESPLQAERPSAPLMHTFWGWIRTVFQEAMQSALVMTGLVVNITTADVAVLASEVRPNPETVPIIPPNWRVSERAGRRAGWMRGVKTCSGAELTEQRDLVRELSRSSHLAVRDASRWSHVTVDLQLSRQASPVVIELLDRAHLRPIDIDPFCTGNREQNNEKCEGFHLGDFD</sequence>
<organism evidence="1">
    <name type="scientific">Anopheles atroparvus</name>
    <name type="common">European mosquito</name>
    <dbReference type="NCBI Taxonomy" id="41427"/>
    <lineage>
        <taxon>Eukaryota</taxon>
        <taxon>Metazoa</taxon>
        <taxon>Ecdysozoa</taxon>
        <taxon>Arthropoda</taxon>
        <taxon>Hexapoda</taxon>
        <taxon>Insecta</taxon>
        <taxon>Pterygota</taxon>
        <taxon>Neoptera</taxon>
        <taxon>Endopterygota</taxon>
        <taxon>Diptera</taxon>
        <taxon>Nematocera</taxon>
        <taxon>Culicoidea</taxon>
        <taxon>Culicidae</taxon>
        <taxon>Anophelinae</taxon>
        <taxon>Anopheles</taxon>
    </lineage>
</organism>
<proteinExistence type="predicted"/>
<protein>
    <submittedName>
        <fullName evidence="1">Uncharacterized protein</fullName>
    </submittedName>
</protein>
<name>A0A182J2E6_ANOAO</name>
<accession>A0A182J2E6</accession>
<dbReference type="VEuPathDB" id="VectorBase:AATE010068"/>
<dbReference type="EnsemblMetazoa" id="AATE010068-RA">
    <property type="protein sequence ID" value="AATE010068-PA.1"/>
    <property type="gene ID" value="AATE010068"/>
</dbReference>
<evidence type="ECO:0000313" key="1">
    <source>
        <dbReference type="EnsemblMetazoa" id="AATE010068-PA.1"/>
    </source>
</evidence>
<dbReference type="AlphaFoldDB" id="A0A182J2E6"/>
<reference evidence="1" key="1">
    <citation type="submission" date="2022-08" db="UniProtKB">
        <authorList>
            <consortium name="EnsemblMetazoa"/>
        </authorList>
    </citation>
    <scope>IDENTIFICATION</scope>
    <source>
        <strain evidence="1">EBRO</strain>
    </source>
</reference>